<accession>F3KNC4</accession>
<protein>
    <submittedName>
        <fullName evidence="2">Uncharacterized protein</fullName>
    </submittedName>
</protein>
<comment type="caution">
    <text evidence="2">The sequence shown here is derived from an EMBL/GenBank/DDBJ whole genome shotgun (WGS) entry which is preliminary data.</text>
</comment>
<name>F3KNC4_9ARCH</name>
<keyword evidence="1" id="KW-0472">Membrane</keyword>
<evidence type="ECO:0000256" key="1">
    <source>
        <dbReference type="SAM" id="Phobius"/>
    </source>
</evidence>
<dbReference type="EMBL" id="AEGP01000066">
    <property type="protein sequence ID" value="EGG41100.1"/>
    <property type="molecule type" value="Genomic_DNA"/>
</dbReference>
<dbReference type="Proteomes" id="UP000004348">
    <property type="component" value="Chromosome"/>
</dbReference>
<keyword evidence="1" id="KW-1133">Transmembrane helix</keyword>
<dbReference type="STRING" id="886738.Nlim_1906"/>
<feature type="transmembrane region" description="Helical" evidence="1">
    <location>
        <begin position="29"/>
        <end position="49"/>
    </location>
</feature>
<dbReference type="HOGENOM" id="CLU_2565552_0_0_2"/>
<gene>
    <name evidence="2" type="ORF">Nlim_1906</name>
</gene>
<dbReference type="AlphaFoldDB" id="F3KNC4"/>
<keyword evidence="1" id="KW-0812">Transmembrane</keyword>
<proteinExistence type="predicted"/>
<reference evidence="2" key="1">
    <citation type="journal article" date="2011" name="PLoS ONE">
        <title>Genome of a low-salinity ammonia-oxidizing archaeon determined by single-cell and metagenomic analysis.</title>
        <authorList>
            <person name="Blainey P.C."/>
            <person name="Mosier A.C."/>
            <person name="Potanina A."/>
            <person name="Francis C.A."/>
            <person name="Quake S.R."/>
        </authorList>
    </citation>
    <scope>NUCLEOTIDE SEQUENCE [LARGE SCALE GENOMIC DNA]</scope>
    <source>
        <strain evidence="2">SFB1</strain>
    </source>
</reference>
<evidence type="ECO:0000313" key="2">
    <source>
        <dbReference type="EMBL" id="EGG41100.1"/>
    </source>
</evidence>
<sequence length="81" mass="9679">MTLGEQIINQFKNGVGSSRRLQSFRSDWSGYYLLIPKLFCLLFLFNLVGILEYVTEYFDCIFFIVNWSVNFYLNSIFFFKC</sequence>
<organism evidence="2">
    <name type="scientific">Candidatus Nitrosarchaeum limnium SFB1</name>
    <dbReference type="NCBI Taxonomy" id="886738"/>
    <lineage>
        <taxon>Archaea</taxon>
        <taxon>Nitrososphaerota</taxon>
        <taxon>Nitrososphaeria</taxon>
        <taxon>Nitrosopumilales</taxon>
        <taxon>Nitrosopumilaceae</taxon>
        <taxon>Nitrosarchaeum</taxon>
    </lineage>
</organism>
<feature type="transmembrane region" description="Helical" evidence="1">
    <location>
        <begin position="61"/>
        <end position="79"/>
    </location>
</feature>